<dbReference type="InterPro" id="IPR011990">
    <property type="entry name" value="TPR-like_helical_dom_sf"/>
</dbReference>
<dbReference type="GO" id="GO:0008653">
    <property type="term" value="P:lipopolysaccharide metabolic process"/>
    <property type="evidence" value="ECO:0007669"/>
    <property type="project" value="InterPro"/>
</dbReference>
<proteinExistence type="inferred from homology"/>
<comment type="caution">
    <text evidence="3">The sequence shown here is derived from an EMBL/GenBank/DDBJ whole genome shotgun (WGS) entry which is preliminary data.</text>
</comment>
<dbReference type="InterPro" id="IPR041166">
    <property type="entry name" value="Rubredoxin_2"/>
</dbReference>
<dbReference type="HAMAP" id="MF_00994">
    <property type="entry name" value="LPS_assembly_LapB"/>
    <property type="match status" value="1"/>
</dbReference>
<gene>
    <name evidence="3" type="ORF">LCGC14_0191710</name>
</gene>
<evidence type="ECO:0000256" key="1">
    <source>
        <dbReference type="ARBA" id="ARBA00022723"/>
    </source>
</evidence>
<dbReference type="NCBIfam" id="NF008757">
    <property type="entry name" value="PRK11788.1-5"/>
    <property type="match status" value="1"/>
</dbReference>
<dbReference type="GO" id="GO:0046872">
    <property type="term" value="F:metal ion binding"/>
    <property type="evidence" value="ECO:0007669"/>
    <property type="project" value="UniProtKB-KW"/>
</dbReference>
<feature type="domain" description="LapB rubredoxin metal binding" evidence="2">
    <location>
        <begin position="367"/>
        <end position="394"/>
    </location>
</feature>
<evidence type="ECO:0000313" key="3">
    <source>
        <dbReference type="EMBL" id="KKN94140.1"/>
    </source>
</evidence>
<dbReference type="InterPro" id="IPR030865">
    <property type="entry name" value="LapB"/>
</dbReference>
<dbReference type="EMBL" id="LAZR01000081">
    <property type="protein sequence ID" value="KKN94140.1"/>
    <property type="molecule type" value="Genomic_DNA"/>
</dbReference>
<evidence type="ECO:0000259" key="2">
    <source>
        <dbReference type="Pfam" id="PF18073"/>
    </source>
</evidence>
<name>A0A0F9ULQ9_9ZZZZ</name>
<dbReference type="InterPro" id="IPR038440">
    <property type="entry name" value="FimV_C_sf"/>
</dbReference>
<keyword evidence="1" id="KW-0479">Metal-binding</keyword>
<sequence>MVDVALLSVLLVAIAIGYGLGYRQARRRRYSAQAPEATSQALSRDYFVGLNYLLNEQPDEAINTFINVLSVNSDTVDTHIALGKLFRLRGEADKAVNIHQNLLARPALSQYTNEQIQLELARDFMALGVHDRAQRLLHTLIESSSDDHHRYAAKQLLVDLLEREKAWQQALDVIQPLLKQHPKMRRPAAHWLCELAIEEINEASRALAKKHLKKALQLDEKCVRANLLLAELEMDNGHYARAIERLDSISRQETVHIPTMLPALKRAYLRNDDDAGYEAHLYRLLEQAPYTSIIIALGQLVHHRDGVDKAIELIGERLRSAPSLGGLDYLIDLYIESQRLSGKPSPDTRLLLLKHHTDALLLNRTRHRCQRCGFASDALQWQCPSCRYWGTIKPIVGVEGE</sequence>
<reference evidence="3" key="1">
    <citation type="journal article" date="2015" name="Nature">
        <title>Complex archaea that bridge the gap between prokaryotes and eukaryotes.</title>
        <authorList>
            <person name="Spang A."/>
            <person name="Saw J.H."/>
            <person name="Jorgensen S.L."/>
            <person name="Zaremba-Niedzwiedzka K."/>
            <person name="Martijn J."/>
            <person name="Lind A.E."/>
            <person name="van Eijk R."/>
            <person name="Schleper C."/>
            <person name="Guy L."/>
            <person name="Ettema T.J."/>
        </authorList>
    </citation>
    <scope>NUCLEOTIDE SEQUENCE</scope>
</reference>
<dbReference type="Pfam" id="PF18073">
    <property type="entry name" value="Zn_ribbon_LapB"/>
    <property type="match status" value="1"/>
</dbReference>
<organism evidence="3">
    <name type="scientific">marine sediment metagenome</name>
    <dbReference type="NCBI Taxonomy" id="412755"/>
    <lineage>
        <taxon>unclassified sequences</taxon>
        <taxon>metagenomes</taxon>
        <taxon>ecological metagenomes</taxon>
    </lineage>
</organism>
<dbReference type="Gene3D" id="1.25.40.10">
    <property type="entry name" value="Tetratricopeptide repeat domain"/>
    <property type="match status" value="2"/>
</dbReference>
<dbReference type="Pfam" id="PF14559">
    <property type="entry name" value="TPR_19"/>
    <property type="match status" value="1"/>
</dbReference>
<accession>A0A0F9ULQ9</accession>
<dbReference type="SUPFAM" id="SSF48452">
    <property type="entry name" value="TPR-like"/>
    <property type="match status" value="1"/>
</dbReference>
<dbReference type="Gene3D" id="1.20.58.2200">
    <property type="match status" value="1"/>
</dbReference>
<protein>
    <recommendedName>
        <fullName evidence="2">LapB rubredoxin metal binding domain-containing protein</fullName>
    </recommendedName>
</protein>
<dbReference type="AlphaFoldDB" id="A0A0F9ULQ9"/>